<dbReference type="Proteomes" id="UP001214576">
    <property type="component" value="Unassembled WGS sequence"/>
</dbReference>
<dbReference type="Pfam" id="PF04889">
    <property type="entry name" value="Cwf_Cwc_15"/>
    <property type="match status" value="1"/>
</dbReference>
<evidence type="ECO:0000313" key="3">
    <source>
        <dbReference type="Proteomes" id="UP001214576"/>
    </source>
</evidence>
<dbReference type="GO" id="GO:0000398">
    <property type="term" value="P:mRNA splicing, via spliceosome"/>
    <property type="evidence" value="ECO:0007669"/>
    <property type="project" value="InterPro"/>
</dbReference>
<organism evidence="2 3">
    <name type="scientific">Ovis ammon polii</name>
    <dbReference type="NCBI Taxonomy" id="230172"/>
    <lineage>
        <taxon>Eukaryota</taxon>
        <taxon>Metazoa</taxon>
        <taxon>Chordata</taxon>
        <taxon>Craniata</taxon>
        <taxon>Vertebrata</taxon>
        <taxon>Euteleostomi</taxon>
        <taxon>Mammalia</taxon>
        <taxon>Eutheria</taxon>
        <taxon>Laurasiatheria</taxon>
        <taxon>Artiodactyla</taxon>
        <taxon>Ruminantia</taxon>
        <taxon>Pecora</taxon>
        <taxon>Bovidae</taxon>
        <taxon>Caprinae</taxon>
        <taxon>Ovis</taxon>
    </lineage>
</organism>
<dbReference type="InterPro" id="IPR006973">
    <property type="entry name" value="Cwf_Cwc_15"/>
</dbReference>
<feature type="region of interest" description="Disordered" evidence="1">
    <location>
        <begin position="77"/>
        <end position="104"/>
    </location>
</feature>
<gene>
    <name evidence="2" type="ORF">MG293_018202</name>
</gene>
<feature type="compositionally biased region" description="Acidic residues" evidence="1">
    <location>
        <begin position="87"/>
        <end position="102"/>
    </location>
</feature>
<keyword evidence="3" id="KW-1185">Reference proteome</keyword>
<comment type="caution">
    <text evidence="2">The sequence shown here is derived from an EMBL/GenBank/DDBJ whole genome shotgun (WGS) entry which is preliminary data.</text>
</comment>
<name>A0AAD4Y1X8_OVIAM</name>
<dbReference type="GO" id="GO:0005681">
    <property type="term" value="C:spliceosomal complex"/>
    <property type="evidence" value="ECO:0007669"/>
    <property type="project" value="InterPro"/>
</dbReference>
<dbReference type="AlphaFoldDB" id="A0AAD4Y1X8"/>
<proteinExistence type="predicted"/>
<evidence type="ECO:0000256" key="1">
    <source>
        <dbReference type="SAM" id="MobiDB-lite"/>
    </source>
</evidence>
<sequence>MHSPTPGPSWIPAHAVLGHAFSVPHKLLHSVEVPVKCRFPLTLSAALFSHLIHRLSQHIVNPLFSVKEAPLDQIPAAKLDVDHPLTEEEDEDFEEESDEDDTVALPAELERIQTARTEEQARKEQEQKLKKKRVL</sequence>
<reference evidence="2" key="1">
    <citation type="submission" date="2022-03" db="EMBL/GenBank/DDBJ databases">
        <title>Genomic analyses of argali, domestic sheep and their hybrids provide insights into chromosomal evolution, heterosis and genetic basis of agronomic traits.</title>
        <authorList>
            <person name="Li M."/>
        </authorList>
    </citation>
    <scope>NUCLEOTIDE SEQUENCE</scope>
    <source>
        <strain evidence="2">CAU-MHL-2022a</strain>
        <tissue evidence="2">Skin</tissue>
    </source>
</reference>
<feature type="region of interest" description="Disordered" evidence="1">
    <location>
        <begin position="116"/>
        <end position="135"/>
    </location>
</feature>
<evidence type="ECO:0000313" key="2">
    <source>
        <dbReference type="EMBL" id="KAI4531688.1"/>
    </source>
</evidence>
<dbReference type="EMBL" id="JAKZEL010000023">
    <property type="protein sequence ID" value="KAI4531688.1"/>
    <property type="molecule type" value="Genomic_DNA"/>
</dbReference>
<accession>A0AAD4Y1X8</accession>
<protein>
    <submittedName>
        <fullName evidence="2">Uncharacterized protein</fullName>
    </submittedName>
</protein>
<feature type="compositionally biased region" description="Basic and acidic residues" evidence="1">
    <location>
        <begin position="116"/>
        <end position="128"/>
    </location>
</feature>